<keyword evidence="7" id="KW-1185">Reference proteome</keyword>
<feature type="chain" id="PRO_5034038383" description="Nephrocystin 3-like N-terminal domain-containing protein" evidence="4">
    <location>
        <begin position="20"/>
        <end position="1378"/>
    </location>
</feature>
<dbReference type="InterPro" id="IPR056884">
    <property type="entry name" value="NPHP3-like_N"/>
</dbReference>
<evidence type="ECO:0000256" key="1">
    <source>
        <dbReference type="ARBA" id="ARBA00022737"/>
    </source>
</evidence>
<feature type="repeat" description="ANK" evidence="3">
    <location>
        <begin position="1030"/>
        <end position="1058"/>
    </location>
</feature>
<dbReference type="InterPro" id="IPR027417">
    <property type="entry name" value="P-loop_NTPase"/>
</dbReference>
<feature type="repeat" description="ANK" evidence="3">
    <location>
        <begin position="739"/>
        <end position="768"/>
    </location>
</feature>
<gene>
    <name evidence="6" type="ORF">ALECFALPRED_009190</name>
</gene>
<proteinExistence type="predicted"/>
<feature type="repeat" description="ANK" evidence="3">
    <location>
        <begin position="769"/>
        <end position="801"/>
    </location>
</feature>
<feature type="repeat" description="ANK" evidence="3">
    <location>
        <begin position="1209"/>
        <end position="1237"/>
    </location>
</feature>
<feature type="repeat" description="ANK" evidence="3">
    <location>
        <begin position="1169"/>
        <end position="1201"/>
    </location>
</feature>
<evidence type="ECO:0000256" key="3">
    <source>
        <dbReference type="PROSITE-ProRule" id="PRU00023"/>
    </source>
</evidence>
<keyword evidence="2 3" id="KW-0040">ANK repeat</keyword>
<dbReference type="Pfam" id="PF12796">
    <property type="entry name" value="Ank_2"/>
    <property type="match status" value="6"/>
</dbReference>
<dbReference type="Gene3D" id="3.40.50.300">
    <property type="entry name" value="P-loop containing nucleotide triphosphate hydrolases"/>
    <property type="match status" value="1"/>
</dbReference>
<dbReference type="SUPFAM" id="SSF52540">
    <property type="entry name" value="P-loop containing nucleoside triphosphate hydrolases"/>
    <property type="match status" value="1"/>
</dbReference>
<protein>
    <recommendedName>
        <fullName evidence="5">Nephrocystin 3-like N-terminal domain-containing protein</fullName>
    </recommendedName>
</protein>
<dbReference type="Proteomes" id="UP000664203">
    <property type="component" value="Unassembled WGS sequence"/>
</dbReference>
<feature type="domain" description="Nephrocystin 3-like N-terminal" evidence="5">
    <location>
        <begin position="202"/>
        <end position="394"/>
    </location>
</feature>
<dbReference type="Pfam" id="PF13637">
    <property type="entry name" value="Ank_4"/>
    <property type="match status" value="1"/>
</dbReference>
<dbReference type="PANTHER" id="PTHR24198">
    <property type="entry name" value="ANKYRIN REPEAT AND PROTEIN KINASE DOMAIN-CONTAINING PROTEIN"/>
    <property type="match status" value="1"/>
</dbReference>
<name>A0A8H3F1A9_9LECA</name>
<dbReference type="EMBL" id="CAJPDR010000067">
    <property type="protein sequence ID" value="CAF9913948.1"/>
    <property type="molecule type" value="Genomic_DNA"/>
</dbReference>
<dbReference type="PANTHER" id="PTHR24198:SF165">
    <property type="entry name" value="ANKYRIN REPEAT-CONTAINING PROTEIN-RELATED"/>
    <property type="match status" value="1"/>
</dbReference>
<feature type="repeat" description="ANK" evidence="3">
    <location>
        <begin position="1105"/>
        <end position="1133"/>
    </location>
</feature>
<dbReference type="PRINTS" id="PR01415">
    <property type="entry name" value="ANKYRIN"/>
</dbReference>
<organism evidence="6 7">
    <name type="scientific">Alectoria fallacina</name>
    <dbReference type="NCBI Taxonomy" id="1903189"/>
    <lineage>
        <taxon>Eukaryota</taxon>
        <taxon>Fungi</taxon>
        <taxon>Dikarya</taxon>
        <taxon>Ascomycota</taxon>
        <taxon>Pezizomycotina</taxon>
        <taxon>Lecanoromycetes</taxon>
        <taxon>OSLEUM clade</taxon>
        <taxon>Lecanoromycetidae</taxon>
        <taxon>Lecanorales</taxon>
        <taxon>Lecanorineae</taxon>
        <taxon>Parmeliaceae</taxon>
        <taxon>Alectoria</taxon>
    </lineage>
</organism>
<feature type="repeat" description="ANK" evidence="3">
    <location>
        <begin position="1274"/>
        <end position="1306"/>
    </location>
</feature>
<dbReference type="Gene3D" id="1.25.40.20">
    <property type="entry name" value="Ankyrin repeat-containing domain"/>
    <property type="match status" value="3"/>
</dbReference>
<dbReference type="Pfam" id="PF24883">
    <property type="entry name" value="NPHP3_N"/>
    <property type="match status" value="1"/>
</dbReference>
<reference evidence="6" key="1">
    <citation type="submission" date="2021-03" db="EMBL/GenBank/DDBJ databases">
        <authorList>
            <person name="Tagirdzhanova G."/>
        </authorList>
    </citation>
    <scope>NUCLEOTIDE SEQUENCE</scope>
</reference>
<feature type="repeat" description="ANK" evidence="3">
    <location>
        <begin position="1307"/>
        <end position="1339"/>
    </location>
</feature>
<dbReference type="OrthoDB" id="195446at2759"/>
<keyword evidence="4" id="KW-0732">Signal</keyword>
<evidence type="ECO:0000259" key="5">
    <source>
        <dbReference type="Pfam" id="PF24883"/>
    </source>
</evidence>
<dbReference type="PROSITE" id="PS50297">
    <property type="entry name" value="ANK_REP_REGION"/>
    <property type="match status" value="10"/>
</dbReference>
<accession>A0A8H3F1A9</accession>
<feature type="signal peptide" evidence="4">
    <location>
        <begin position="1"/>
        <end position="19"/>
    </location>
</feature>
<dbReference type="SMART" id="SM00248">
    <property type="entry name" value="ANK"/>
    <property type="match status" value="17"/>
</dbReference>
<dbReference type="PROSITE" id="PS50088">
    <property type="entry name" value="ANK_REPEAT"/>
    <property type="match status" value="12"/>
</dbReference>
<dbReference type="SUPFAM" id="SSF48403">
    <property type="entry name" value="Ankyrin repeat"/>
    <property type="match status" value="2"/>
</dbReference>
<feature type="repeat" description="ANK" evidence="3">
    <location>
        <begin position="1068"/>
        <end position="1100"/>
    </location>
</feature>
<evidence type="ECO:0000256" key="2">
    <source>
        <dbReference type="ARBA" id="ARBA00023043"/>
    </source>
</evidence>
<dbReference type="InterPro" id="IPR002110">
    <property type="entry name" value="Ankyrin_rpt"/>
</dbReference>
<evidence type="ECO:0000313" key="7">
    <source>
        <dbReference type="Proteomes" id="UP000664203"/>
    </source>
</evidence>
<feature type="repeat" description="ANK" evidence="3">
    <location>
        <begin position="929"/>
        <end position="961"/>
    </location>
</feature>
<dbReference type="InterPro" id="IPR036770">
    <property type="entry name" value="Ankyrin_rpt-contain_sf"/>
</dbReference>
<feature type="repeat" description="ANK" evidence="3">
    <location>
        <begin position="993"/>
        <end position="1025"/>
    </location>
</feature>
<evidence type="ECO:0000256" key="4">
    <source>
        <dbReference type="SAM" id="SignalP"/>
    </source>
</evidence>
<comment type="caution">
    <text evidence="6">The sequence shown here is derived from an EMBL/GenBank/DDBJ whole genome shotgun (WGS) entry which is preliminary data.</text>
</comment>
<sequence>MAEPLSLVASLIAVVQISGSVISCCYEYRKGVKNAPKDLLRVTSEVAGLRNVVERLVALIDDEKTATHKYFSNLADIMSADGPLKLCQDELGNLKVKLEPPVSEWKALGRRLTWPMQEKDVTKTLASIYRAKTLLETALMIDNTASIIAIRETTRDLRERVLDFTRYKPLSHETQVQTVLEWLNGPDQSIKHNGMREIRGAGTGMWFLKRKDYEFWCGETNSLFWIYGIPGCGKTILWWVSWHNVSKETEFIFSSTIIEDVNDRLRGVQNTAVLYHYFDFGNKIESSAESFLRSLIAQLLKQTSRLPKALDQLSRDKFRDTRYGSRMAMQAESVAQPSLLELSNTLHDSMEDFDHIYIILDALDECVERQKLLPIVRRLLSSKTGKTHIFVTSRSDADLEEYLTPIATAHVLIESNLIEPDIRSYIQEQLNDNPRLRRWPKKFQERIKSALMTGAQGMFRWVACQIEVLSRCKMLKQLENALRTPPKDLTDTYRRALEELDPDSYELVCKVLRLLTVSPRPIRLDEAVEFIAIDIQNGEGLVFDPDMRLLDPHDLLTMCSSLVSLSRKLIRKKDGIIVEEIMELHLAHSSVKDFLVLHFQEQCLPPVFGNIDSQAYAAECCLVYLLQFQNPWTDDHDIREFPLARYAAEFWILHMQSSKTKTSPTGTQLMLHLMDESLMVFSNWRRLYDPDKPWRDVDLSATVCASPLYYASQSGLELLVDQLLEKGSKPDNGKGMFGTPLQVAAYHGHLGVARILLSAGADPNQKCGMFYTPLKAAAAGGYADLVRLLIQHGADPNVYTISSGTALFEAAKSRYPEITKILIEDAEADVNIIGSRKAASGHGTNSLQIASRNLDLDIVSQILPKASKKIISTGLASAAHTKSKKLLELYAAYDPDGVLHHAAGFGWNDMVTSLLQKDAASTSTLDLETPSSALVAAASEGHLSIVQELISAQADVNAESGRRYALESAAGNGFGSMISLLIKNGAQVNACGLDGTALQQASYHGDMDMVAELLDHGADPNLVDGSYGGPLQAAVIKGDHQIAQLLLNRGANIDAQPGDMWHWFGVHVSGTALAAAVHHADNDMINFLLSKGARVDLEHNTYPPPLHVAAEAGHTALMPKLLAAGAELEAQFGGETPLYAAVKGSHLAAARQLLDSGADANHCVLDDDSRITVLNAAVEGGNDEILKLLIDFGADVNAVSDLVNWPEPPLHRATEKGHLNMVRILLEHGADCNWQGNDKSGWAATHLAARGRHPEILRLLCDDYQADLTLRLSNGSLPLHSAAWKGSAECVEILLARGMDIDARNDLGRTPLHFAAEGGHFDAVEMLLKHGARINVKEEESHMTPLDHAKMQLGKSSDRGVFQRIVDVLEEKALQLGI</sequence>
<evidence type="ECO:0000313" key="6">
    <source>
        <dbReference type="EMBL" id="CAF9913948.1"/>
    </source>
</evidence>
<keyword evidence="1" id="KW-0677">Repeat</keyword>
<feature type="repeat" description="ANK" evidence="3">
    <location>
        <begin position="1133"/>
        <end position="1161"/>
    </location>
</feature>